<evidence type="ECO:0008006" key="4">
    <source>
        <dbReference type="Google" id="ProtNLM"/>
    </source>
</evidence>
<dbReference type="PROSITE" id="PS51257">
    <property type="entry name" value="PROKAR_LIPOPROTEIN"/>
    <property type="match status" value="1"/>
</dbReference>
<gene>
    <name evidence="2" type="ORF">XM38_035760</name>
</gene>
<dbReference type="Proteomes" id="UP000191901">
    <property type="component" value="Chromosome"/>
</dbReference>
<keyword evidence="3" id="KW-1185">Reference proteome</keyword>
<evidence type="ECO:0000256" key="1">
    <source>
        <dbReference type="SAM" id="MobiDB-lite"/>
    </source>
</evidence>
<evidence type="ECO:0000313" key="3">
    <source>
        <dbReference type="Proteomes" id="UP000191901"/>
    </source>
</evidence>
<name>A0A1Z3HQP4_9CYAN</name>
<evidence type="ECO:0000313" key="2">
    <source>
        <dbReference type="EMBL" id="ASC72618.1"/>
    </source>
</evidence>
<sequence length="214" mass="22672">MLKSCRCHKQGPLVGAMTAAIVLMLTGCEATPQAELSSETAPPTTAAPPPPPQGAFLAQLSPAVKQQLDSLGVPIAVPTSLPAEMSLVAVESRPAPPYYLLIYRDNRDRCFAIEFAPAGNNPAGASQTLPLQPPQFANGEYQLHYSQAPAASQLRSDWLRGEAGLYRLVGAAYINERLQGQAACQDITPDEAVQIINSMVYLNGGEDPLSIDGS</sequence>
<dbReference type="KEGG" id="hhg:XM38_035760"/>
<accession>A0A1Z3HQP4</accession>
<dbReference type="AlphaFoldDB" id="A0A1Z3HQP4"/>
<dbReference type="EMBL" id="CP021983">
    <property type="protein sequence ID" value="ASC72618.1"/>
    <property type="molecule type" value="Genomic_DNA"/>
</dbReference>
<proteinExistence type="predicted"/>
<reference evidence="2 3" key="1">
    <citation type="journal article" date="2016" name="Biochim. Biophys. Acta">
        <title>Characterization of red-shifted phycobilisomes isolated from the chlorophyll f-containing cyanobacterium Halomicronema hongdechloris.</title>
        <authorList>
            <person name="Li Y."/>
            <person name="Lin Y."/>
            <person name="Garvey C.J."/>
            <person name="Birch D."/>
            <person name="Corkery R.W."/>
            <person name="Loughlin P.C."/>
            <person name="Scheer H."/>
            <person name="Willows R.D."/>
            <person name="Chen M."/>
        </authorList>
    </citation>
    <scope>NUCLEOTIDE SEQUENCE [LARGE SCALE GENOMIC DNA]</scope>
    <source>
        <strain evidence="2 3">C2206</strain>
    </source>
</reference>
<organism evidence="2 3">
    <name type="scientific">Halomicronema hongdechloris C2206</name>
    <dbReference type="NCBI Taxonomy" id="1641165"/>
    <lineage>
        <taxon>Bacteria</taxon>
        <taxon>Bacillati</taxon>
        <taxon>Cyanobacteriota</taxon>
        <taxon>Cyanophyceae</taxon>
        <taxon>Nodosilineales</taxon>
        <taxon>Nodosilineaceae</taxon>
        <taxon>Halomicronema</taxon>
    </lineage>
</organism>
<protein>
    <recommendedName>
        <fullName evidence="4">Lipoprotein</fullName>
    </recommendedName>
</protein>
<feature type="region of interest" description="Disordered" evidence="1">
    <location>
        <begin position="34"/>
        <end position="55"/>
    </location>
</feature>